<gene>
    <name evidence="1" type="ORF">LCGC14_2534860</name>
</gene>
<dbReference type="AlphaFoldDB" id="A0A0F9ASV4"/>
<evidence type="ECO:0000313" key="1">
    <source>
        <dbReference type="EMBL" id="KKL12530.1"/>
    </source>
</evidence>
<sequence length="44" mass="5252">SLVKLDLDSFKGMLDEAKQLDQKVKEYIKQNSDRMHDELERQTQ</sequence>
<name>A0A0F9ASV4_9ZZZZ</name>
<organism evidence="1">
    <name type="scientific">marine sediment metagenome</name>
    <dbReference type="NCBI Taxonomy" id="412755"/>
    <lineage>
        <taxon>unclassified sequences</taxon>
        <taxon>metagenomes</taxon>
        <taxon>ecological metagenomes</taxon>
    </lineage>
</organism>
<accession>A0A0F9ASV4</accession>
<comment type="caution">
    <text evidence="1">The sequence shown here is derived from an EMBL/GenBank/DDBJ whole genome shotgun (WGS) entry which is preliminary data.</text>
</comment>
<feature type="non-terminal residue" evidence="1">
    <location>
        <position position="1"/>
    </location>
</feature>
<dbReference type="EMBL" id="LAZR01041219">
    <property type="protein sequence ID" value="KKL12530.1"/>
    <property type="molecule type" value="Genomic_DNA"/>
</dbReference>
<proteinExistence type="predicted"/>
<protein>
    <submittedName>
        <fullName evidence="1">Uncharacterized protein</fullName>
    </submittedName>
</protein>
<reference evidence="1" key="1">
    <citation type="journal article" date="2015" name="Nature">
        <title>Complex archaea that bridge the gap between prokaryotes and eukaryotes.</title>
        <authorList>
            <person name="Spang A."/>
            <person name="Saw J.H."/>
            <person name="Jorgensen S.L."/>
            <person name="Zaremba-Niedzwiedzka K."/>
            <person name="Martijn J."/>
            <person name="Lind A.E."/>
            <person name="van Eijk R."/>
            <person name="Schleper C."/>
            <person name="Guy L."/>
            <person name="Ettema T.J."/>
        </authorList>
    </citation>
    <scope>NUCLEOTIDE SEQUENCE</scope>
</reference>